<dbReference type="InterPro" id="IPR029510">
    <property type="entry name" value="Ald_DH_CS_GLU"/>
</dbReference>
<dbReference type="EMBL" id="CP051774">
    <property type="protein sequence ID" value="QJE96135.1"/>
    <property type="molecule type" value="Genomic_DNA"/>
</dbReference>
<evidence type="ECO:0000256" key="1">
    <source>
        <dbReference type="ARBA" id="ARBA00009986"/>
    </source>
</evidence>
<dbReference type="PROSITE" id="PS00687">
    <property type="entry name" value="ALDEHYDE_DEHYDR_GLU"/>
    <property type="match status" value="1"/>
</dbReference>
<dbReference type="KEGG" id="luo:HHL09_10170"/>
<dbReference type="SUPFAM" id="SSF53720">
    <property type="entry name" value="ALDH-like"/>
    <property type="match status" value="1"/>
</dbReference>
<feature type="domain" description="Aldehyde dehydrogenase" evidence="5">
    <location>
        <begin position="27"/>
        <end position="478"/>
    </location>
</feature>
<dbReference type="PROSITE" id="PS00070">
    <property type="entry name" value="ALDEHYDE_DEHYDR_CYS"/>
    <property type="match status" value="1"/>
</dbReference>
<dbReference type="InterPro" id="IPR016163">
    <property type="entry name" value="Ald_DH_C"/>
</dbReference>
<dbReference type="Pfam" id="PF00171">
    <property type="entry name" value="Aldedh"/>
    <property type="match status" value="1"/>
</dbReference>
<proteinExistence type="inferred from homology"/>
<evidence type="ECO:0000256" key="4">
    <source>
        <dbReference type="RuleBase" id="RU003345"/>
    </source>
</evidence>
<evidence type="ECO:0000256" key="3">
    <source>
        <dbReference type="PROSITE-ProRule" id="PRU10007"/>
    </source>
</evidence>
<dbReference type="InterPro" id="IPR016162">
    <property type="entry name" value="Ald_DH_N"/>
</dbReference>
<dbReference type="Gene3D" id="3.40.309.10">
    <property type="entry name" value="Aldehyde Dehydrogenase, Chain A, domain 2"/>
    <property type="match status" value="1"/>
</dbReference>
<feature type="active site" evidence="3">
    <location>
        <position position="256"/>
    </location>
</feature>
<dbReference type="GO" id="GO:0008911">
    <property type="term" value="F:lactaldehyde dehydrogenase (NAD+) activity"/>
    <property type="evidence" value="ECO:0007669"/>
    <property type="project" value="TreeGrafter"/>
</dbReference>
<dbReference type="Proteomes" id="UP000501812">
    <property type="component" value="Chromosome"/>
</dbReference>
<evidence type="ECO:0000313" key="7">
    <source>
        <dbReference type="Proteomes" id="UP000501812"/>
    </source>
</evidence>
<gene>
    <name evidence="6" type="ORF">HHL09_10170</name>
</gene>
<sequence length="483" mass="52316">MSDRESVTWSTVHLPSFIAGEPVTTGSSLEVRYPWDDSLTGTAALIGPEHLEQAIIKALAFPSESLTRRDRHDILRKAAAMLAERRDEFAALITRETGLAIREAKYETTRSSDVLEFAAMEALRDDGRIFSCDITPNGRPRKIFTSRYPVRLVGAITPFNHPLNQVVHKLAPAIAAGAPVLLKPSDRTPLTALKFAKILYEAGLPGPMLSLFVGGIDDIVIPMITDDRVEIVTFTGSVEIGKSIARTCGYKRLCLELGGNSPLIILNDADLDLAAKLAAEGSFRNSGQRCTAVKRILVQEGVVDAFTDRFVKLVREEYSCGDPEDPATVVGTMIHAQAAAELQRRVEASVGMGAEVLLGGARRGSLLEPTIIANVPRDAEMVALESFGPLAPIIPIRDLDDAISYYNSGNFGLSSGIVTNDLSLALKACKELKTGTTNVNEVPGYRLELTPFGGTRDSGLGVKEGVIEAIKFFTHEKTWSLPW</sequence>
<dbReference type="InterPro" id="IPR051020">
    <property type="entry name" value="ALDH-related_metabolic_enz"/>
</dbReference>
<dbReference type="InterPro" id="IPR015590">
    <property type="entry name" value="Aldehyde_DH_dom"/>
</dbReference>
<protein>
    <submittedName>
        <fullName evidence="6">Aldehyde dehydrogenase family protein</fullName>
    </submittedName>
</protein>
<evidence type="ECO:0000313" key="6">
    <source>
        <dbReference type="EMBL" id="QJE96135.1"/>
    </source>
</evidence>
<dbReference type="InterPro" id="IPR016160">
    <property type="entry name" value="Ald_DH_CS_CYS"/>
</dbReference>
<comment type="similarity">
    <text evidence="1 4">Belongs to the aldehyde dehydrogenase family.</text>
</comment>
<dbReference type="PANTHER" id="PTHR42991:SF1">
    <property type="entry name" value="ALDEHYDE DEHYDROGENASE"/>
    <property type="match status" value="1"/>
</dbReference>
<organism evidence="6 7">
    <name type="scientific">Luteolibacter luteus</name>
    <dbReference type="NCBI Taxonomy" id="2728835"/>
    <lineage>
        <taxon>Bacteria</taxon>
        <taxon>Pseudomonadati</taxon>
        <taxon>Verrucomicrobiota</taxon>
        <taxon>Verrucomicrobiia</taxon>
        <taxon>Verrucomicrobiales</taxon>
        <taxon>Verrucomicrobiaceae</taxon>
        <taxon>Luteolibacter</taxon>
    </lineage>
</organism>
<reference evidence="6 7" key="1">
    <citation type="submission" date="2020-04" db="EMBL/GenBank/DDBJ databases">
        <title>Luteolibacter sp. G-1-1-1 isolated from soil.</title>
        <authorList>
            <person name="Dahal R.H."/>
        </authorList>
    </citation>
    <scope>NUCLEOTIDE SEQUENCE [LARGE SCALE GENOMIC DNA]</scope>
    <source>
        <strain evidence="6 7">G-1-1-1</strain>
    </source>
</reference>
<evidence type="ECO:0000259" key="5">
    <source>
        <dbReference type="Pfam" id="PF00171"/>
    </source>
</evidence>
<dbReference type="RefSeq" id="WP_169454536.1">
    <property type="nucleotide sequence ID" value="NZ_CP051774.1"/>
</dbReference>
<dbReference type="AlphaFoldDB" id="A0A858RHF1"/>
<accession>A0A858RHF1</accession>
<evidence type="ECO:0000256" key="2">
    <source>
        <dbReference type="ARBA" id="ARBA00023002"/>
    </source>
</evidence>
<dbReference type="InterPro" id="IPR016161">
    <property type="entry name" value="Ald_DH/histidinol_DH"/>
</dbReference>
<name>A0A858RHF1_9BACT</name>
<keyword evidence="2 4" id="KW-0560">Oxidoreductase</keyword>
<dbReference type="Gene3D" id="3.40.605.10">
    <property type="entry name" value="Aldehyde Dehydrogenase, Chain A, domain 1"/>
    <property type="match status" value="1"/>
</dbReference>
<keyword evidence="7" id="KW-1185">Reference proteome</keyword>
<dbReference type="PANTHER" id="PTHR42991">
    <property type="entry name" value="ALDEHYDE DEHYDROGENASE"/>
    <property type="match status" value="1"/>
</dbReference>